<dbReference type="InterPro" id="IPR035965">
    <property type="entry name" value="PAS-like_dom_sf"/>
</dbReference>
<dbReference type="NCBIfam" id="TIGR00229">
    <property type="entry name" value="sensory_box"/>
    <property type="match status" value="1"/>
</dbReference>
<proteinExistence type="predicted"/>
<dbReference type="InterPro" id="IPR008207">
    <property type="entry name" value="Sig_transdc_His_kin_Hpt_dom"/>
</dbReference>
<dbReference type="SUPFAM" id="SSF47384">
    <property type="entry name" value="Homodimeric domain of signal transducing histidine kinase"/>
    <property type="match status" value="1"/>
</dbReference>
<keyword evidence="5 15" id="KW-0597">Phosphoprotein</keyword>
<dbReference type="InterPro" id="IPR005467">
    <property type="entry name" value="His_kinase_dom"/>
</dbReference>
<dbReference type="Gene3D" id="3.40.50.2300">
    <property type="match status" value="2"/>
</dbReference>
<dbReference type="eggNOG" id="COG0784">
    <property type="taxonomic scope" value="Bacteria"/>
</dbReference>
<dbReference type="SUPFAM" id="SSF52172">
    <property type="entry name" value="CheY-like"/>
    <property type="match status" value="2"/>
</dbReference>
<reference key="2">
    <citation type="submission" date="2011-05" db="EMBL/GenBank/DDBJ databases">
        <title>Complete genome sequence of the aerobic marine methanotroph Methylomonas methanica MC09.</title>
        <authorList>
            <person name="Boden R."/>
            <person name="Cunliffe M."/>
            <person name="Scanlan J."/>
            <person name="Moussard H."/>
            <person name="Kits K.D."/>
            <person name="Klotz M."/>
            <person name="Jetten M."/>
            <person name="Vuilleumier S."/>
            <person name="Han J."/>
            <person name="Peters L."/>
            <person name="Mikhailova N."/>
            <person name="Teshima H."/>
            <person name="Tapia R."/>
            <person name="Kyrpides N."/>
            <person name="Ivanova N."/>
            <person name="Pagani I."/>
            <person name="Cheng J.-F."/>
            <person name="Goodwin L."/>
            <person name="Han C."/>
            <person name="Hauser L."/>
            <person name="Land M."/>
            <person name="Lapidus A."/>
            <person name="Lucas S."/>
            <person name="Pitluck S."/>
            <person name="Woyke T."/>
            <person name="Stein L.Y."/>
            <person name="Murrell C."/>
        </authorList>
    </citation>
    <scope>NUCLEOTIDE SEQUENCE</scope>
    <source>
        <strain>MC09</strain>
    </source>
</reference>
<feature type="coiled-coil region" evidence="16">
    <location>
        <begin position="502"/>
        <end position="533"/>
    </location>
</feature>
<dbReference type="InterPro" id="IPR004358">
    <property type="entry name" value="Sig_transdc_His_kin-like_C"/>
</dbReference>
<dbReference type="HOGENOM" id="CLU_006800_0_0_6"/>
<dbReference type="InterPro" id="IPR001789">
    <property type="entry name" value="Sig_transdc_resp-reg_receiver"/>
</dbReference>
<evidence type="ECO:0000256" key="12">
    <source>
        <dbReference type="ARBA" id="ARBA00023012"/>
    </source>
</evidence>
<keyword evidence="10" id="KW-0067">ATP-binding</keyword>
<evidence type="ECO:0000256" key="13">
    <source>
        <dbReference type="ARBA" id="ARBA00023136"/>
    </source>
</evidence>
<dbReference type="SUPFAM" id="SSF47226">
    <property type="entry name" value="Histidine-containing phosphotransfer domain, HPT domain"/>
    <property type="match status" value="1"/>
</dbReference>
<accession>G0A700</accession>
<evidence type="ECO:0000256" key="3">
    <source>
        <dbReference type="ARBA" id="ARBA00012438"/>
    </source>
</evidence>
<dbReference type="STRING" id="857087.Metme_3424"/>
<evidence type="ECO:0000256" key="2">
    <source>
        <dbReference type="ARBA" id="ARBA00004651"/>
    </source>
</evidence>
<evidence type="ECO:0000259" key="20">
    <source>
        <dbReference type="PROSITE" id="PS50113"/>
    </source>
</evidence>
<evidence type="ECO:0000313" key="23">
    <source>
        <dbReference type="Proteomes" id="UP000008888"/>
    </source>
</evidence>
<dbReference type="SMART" id="SM00388">
    <property type="entry name" value="HisKA"/>
    <property type="match status" value="1"/>
</dbReference>
<dbReference type="EC" id="2.7.13.3" evidence="3"/>
<dbReference type="PANTHER" id="PTHR45339">
    <property type="entry name" value="HYBRID SIGNAL TRANSDUCTION HISTIDINE KINASE J"/>
    <property type="match status" value="1"/>
</dbReference>
<dbReference type="InterPro" id="IPR036890">
    <property type="entry name" value="HATPase_C_sf"/>
</dbReference>
<keyword evidence="12" id="KW-0902">Two-component regulatory system</keyword>
<evidence type="ECO:0000259" key="21">
    <source>
        <dbReference type="PROSITE" id="PS50894"/>
    </source>
</evidence>
<evidence type="ECO:0000256" key="11">
    <source>
        <dbReference type="ARBA" id="ARBA00022989"/>
    </source>
</evidence>
<dbReference type="Pfam" id="PF21623">
    <property type="entry name" value="HK_sensor_dom_bact"/>
    <property type="match status" value="1"/>
</dbReference>
<keyword evidence="6" id="KW-0808">Transferase</keyword>
<dbReference type="Gene3D" id="3.30.565.10">
    <property type="entry name" value="Histidine kinase-like ATPase, C-terminal domain"/>
    <property type="match status" value="1"/>
</dbReference>
<evidence type="ECO:0000259" key="19">
    <source>
        <dbReference type="PROSITE" id="PS50112"/>
    </source>
</evidence>
<evidence type="ECO:0000256" key="7">
    <source>
        <dbReference type="ARBA" id="ARBA00022692"/>
    </source>
</evidence>
<feature type="domain" description="PAS" evidence="19">
    <location>
        <begin position="385"/>
        <end position="438"/>
    </location>
</feature>
<dbReference type="SMART" id="SM00448">
    <property type="entry name" value="REC"/>
    <property type="match status" value="2"/>
</dbReference>
<dbReference type="PROSITE" id="PS50109">
    <property type="entry name" value="HIS_KIN"/>
    <property type="match status" value="1"/>
</dbReference>
<dbReference type="AlphaFoldDB" id="G0A700"/>
<evidence type="ECO:0000256" key="5">
    <source>
        <dbReference type="ARBA" id="ARBA00022553"/>
    </source>
</evidence>
<dbReference type="Gene3D" id="3.30.450.20">
    <property type="entry name" value="PAS domain"/>
    <property type="match status" value="3"/>
</dbReference>
<reference evidence="22 23" key="1">
    <citation type="journal article" date="2011" name="J. Bacteriol.">
        <title>Complete Genome Sequence of the Aerobic Marine Methanotroph Methylomonas methanica MC09.</title>
        <authorList>
            <person name="Boden R."/>
            <person name="Cunliffe M."/>
            <person name="Scanlan J."/>
            <person name="Moussard H."/>
            <person name="Kits K.D."/>
            <person name="Klotz M.G."/>
            <person name="Jetten M.S."/>
            <person name="Vuilleumier S."/>
            <person name="Han J."/>
            <person name="Peters L."/>
            <person name="Mikhailova N."/>
            <person name="Teshima H."/>
            <person name="Tapia R."/>
            <person name="Kyrpides N."/>
            <person name="Ivanova N."/>
            <person name="Pagani I."/>
            <person name="Cheng J.F."/>
            <person name="Goodwin L."/>
            <person name="Han C."/>
            <person name="Hauser L."/>
            <person name="Land M.L."/>
            <person name="Lapidus A."/>
            <person name="Lucas S."/>
            <person name="Pitluck S."/>
            <person name="Woyke T."/>
            <person name="Stein L."/>
            <person name="Murrell J.C."/>
        </authorList>
    </citation>
    <scope>NUCLEOTIDE SEQUENCE [LARGE SCALE GENOMIC DNA]</scope>
    <source>
        <strain evidence="22 23">MC09</strain>
    </source>
</reference>
<protein>
    <recommendedName>
        <fullName evidence="3">histidine kinase</fullName>
        <ecNumber evidence="3">2.7.13.3</ecNumber>
    </recommendedName>
</protein>
<dbReference type="SUPFAM" id="SSF55785">
    <property type="entry name" value="PYP-like sensor domain (PAS domain)"/>
    <property type="match status" value="1"/>
</dbReference>
<comment type="subcellular location">
    <subcellularLocation>
        <location evidence="2">Cell membrane</location>
        <topology evidence="2">Multi-pass membrane protein</topology>
    </subcellularLocation>
</comment>
<dbReference type="GO" id="GO:0006355">
    <property type="term" value="P:regulation of DNA-templated transcription"/>
    <property type="evidence" value="ECO:0007669"/>
    <property type="project" value="InterPro"/>
</dbReference>
<dbReference type="InterPro" id="IPR029151">
    <property type="entry name" value="Sensor-like_sf"/>
</dbReference>
<evidence type="ECO:0000256" key="6">
    <source>
        <dbReference type="ARBA" id="ARBA00022679"/>
    </source>
</evidence>
<reference evidence="23" key="3">
    <citation type="submission" date="2011-05" db="EMBL/GenBank/DDBJ databases">
        <title>Complete sequence of Methylomonas methanica MC09.</title>
        <authorList>
            <consortium name="US DOE Joint Genome Institute"/>
            <person name="Lucas S."/>
            <person name="Han J."/>
            <person name="Lapidus A."/>
            <person name="Cheng J.-F."/>
            <person name="Goodwin L."/>
            <person name="Pitluck S."/>
            <person name="Peters L."/>
            <person name="Mikhailova N."/>
            <person name="Teshima H."/>
            <person name="Han C."/>
            <person name="Tapia R."/>
            <person name="Land M."/>
            <person name="Hauser L."/>
            <person name="Kyrpides N."/>
            <person name="Ivanova N."/>
            <person name="Pagani I."/>
            <person name="Stein L."/>
            <person name="Woyke T."/>
        </authorList>
    </citation>
    <scope>NUCLEOTIDE SEQUENCE [LARGE SCALE GENOMIC DNA]</scope>
    <source>
        <strain evidence="23">MC09</strain>
    </source>
</reference>
<dbReference type="PRINTS" id="PR00344">
    <property type="entry name" value="BCTRLSENSOR"/>
</dbReference>
<evidence type="ECO:0000256" key="1">
    <source>
        <dbReference type="ARBA" id="ARBA00000085"/>
    </source>
</evidence>
<feature type="domain" description="Response regulatory" evidence="18">
    <location>
        <begin position="783"/>
        <end position="906"/>
    </location>
</feature>
<dbReference type="InterPro" id="IPR036097">
    <property type="entry name" value="HisK_dim/P_sf"/>
</dbReference>
<dbReference type="SMART" id="SM00387">
    <property type="entry name" value="HATPase_c"/>
    <property type="match status" value="1"/>
</dbReference>
<evidence type="ECO:0000259" key="17">
    <source>
        <dbReference type="PROSITE" id="PS50109"/>
    </source>
</evidence>
<feature type="domain" description="Histidine kinase" evidence="17">
    <location>
        <begin position="547"/>
        <end position="768"/>
    </location>
</feature>
<dbReference type="GO" id="GO:0005524">
    <property type="term" value="F:ATP binding"/>
    <property type="evidence" value="ECO:0007669"/>
    <property type="project" value="UniProtKB-KW"/>
</dbReference>
<evidence type="ECO:0000313" key="22">
    <source>
        <dbReference type="EMBL" id="AEG01794.1"/>
    </source>
</evidence>
<dbReference type="eggNOG" id="COG2205">
    <property type="taxonomic scope" value="Bacteria"/>
</dbReference>
<comment type="catalytic activity">
    <reaction evidence="1">
        <text>ATP + protein L-histidine = ADP + protein N-phospho-L-histidine.</text>
        <dbReference type="EC" id="2.7.13.3"/>
    </reaction>
</comment>
<keyword evidence="13" id="KW-0472">Membrane</keyword>
<evidence type="ECO:0000259" key="18">
    <source>
        <dbReference type="PROSITE" id="PS50110"/>
    </source>
</evidence>
<dbReference type="InterPro" id="IPR011006">
    <property type="entry name" value="CheY-like_superfamily"/>
</dbReference>
<dbReference type="PROSITE" id="PS50113">
    <property type="entry name" value="PAC"/>
    <property type="match status" value="1"/>
</dbReference>
<dbReference type="Gene3D" id="1.20.120.160">
    <property type="entry name" value="HPT domain"/>
    <property type="match status" value="1"/>
</dbReference>
<dbReference type="SMART" id="SM00091">
    <property type="entry name" value="PAS"/>
    <property type="match status" value="1"/>
</dbReference>
<keyword evidence="7" id="KW-0812">Transmembrane</keyword>
<feature type="domain" description="PAC" evidence="20">
    <location>
        <begin position="458"/>
        <end position="511"/>
    </location>
</feature>
<keyword evidence="11" id="KW-1133">Transmembrane helix</keyword>
<name>G0A700_METMM</name>
<dbReference type="CDD" id="cd16922">
    <property type="entry name" value="HATPase_EvgS-ArcB-TorS-like"/>
    <property type="match status" value="1"/>
</dbReference>
<evidence type="ECO:0000256" key="10">
    <source>
        <dbReference type="ARBA" id="ARBA00022840"/>
    </source>
</evidence>
<dbReference type="PROSITE" id="PS50112">
    <property type="entry name" value="PAS"/>
    <property type="match status" value="1"/>
</dbReference>
<dbReference type="PROSITE" id="PS50110">
    <property type="entry name" value="RESPONSE_REGULATORY"/>
    <property type="match status" value="2"/>
</dbReference>
<keyword evidence="23" id="KW-1185">Reference proteome</keyword>
<dbReference type="Pfam" id="PF00989">
    <property type="entry name" value="PAS"/>
    <property type="match status" value="1"/>
</dbReference>
<dbReference type="Pfam" id="PF00512">
    <property type="entry name" value="HisKA"/>
    <property type="match status" value="1"/>
</dbReference>
<dbReference type="InterPro" id="IPR000014">
    <property type="entry name" value="PAS"/>
</dbReference>
<dbReference type="PANTHER" id="PTHR45339:SF1">
    <property type="entry name" value="HYBRID SIGNAL TRANSDUCTION HISTIDINE KINASE J"/>
    <property type="match status" value="1"/>
</dbReference>
<gene>
    <name evidence="22" type="ordered locus">Metme_3424</name>
</gene>
<evidence type="ECO:0000256" key="15">
    <source>
        <dbReference type="PROSITE-ProRule" id="PRU00169"/>
    </source>
</evidence>
<dbReference type="GO" id="GO:0000155">
    <property type="term" value="F:phosphorelay sensor kinase activity"/>
    <property type="evidence" value="ECO:0007669"/>
    <property type="project" value="InterPro"/>
</dbReference>
<keyword evidence="9 22" id="KW-0418">Kinase</keyword>
<evidence type="ECO:0000256" key="9">
    <source>
        <dbReference type="ARBA" id="ARBA00022777"/>
    </source>
</evidence>
<feature type="domain" description="HPt" evidence="21">
    <location>
        <begin position="1087"/>
        <end position="1182"/>
    </location>
</feature>
<dbReference type="eggNOG" id="COG2198">
    <property type="taxonomic scope" value="Bacteria"/>
</dbReference>
<dbReference type="CDD" id="cd00130">
    <property type="entry name" value="PAS"/>
    <property type="match status" value="1"/>
</dbReference>
<dbReference type="EMBL" id="CP002738">
    <property type="protein sequence ID" value="AEG01794.1"/>
    <property type="molecule type" value="Genomic_DNA"/>
</dbReference>
<dbReference type="CDD" id="cd00156">
    <property type="entry name" value="REC"/>
    <property type="match status" value="1"/>
</dbReference>
<organism evidence="22 23">
    <name type="scientific">Methylomonas methanica (strain DSM 25384 / MC09)</name>
    <dbReference type="NCBI Taxonomy" id="857087"/>
    <lineage>
        <taxon>Bacteria</taxon>
        <taxon>Pseudomonadati</taxon>
        <taxon>Pseudomonadota</taxon>
        <taxon>Gammaproteobacteria</taxon>
        <taxon>Methylococcales</taxon>
        <taxon>Methylococcaceae</taxon>
        <taxon>Methylomonas</taxon>
    </lineage>
</organism>
<keyword evidence="4" id="KW-1003">Cell membrane</keyword>
<dbReference type="Proteomes" id="UP000008888">
    <property type="component" value="Chromosome"/>
</dbReference>
<evidence type="ECO:0000256" key="4">
    <source>
        <dbReference type="ARBA" id="ARBA00022475"/>
    </source>
</evidence>
<dbReference type="GO" id="GO:0005886">
    <property type="term" value="C:plasma membrane"/>
    <property type="evidence" value="ECO:0007669"/>
    <property type="project" value="UniProtKB-SubCell"/>
</dbReference>
<dbReference type="InterPro" id="IPR048760">
    <property type="entry name" value="VP0354-like_sensor_dom"/>
</dbReference>
<dbReference type="CDD" id="cd17546">
    <property type="entry name" value="REC_hyHK_CKI1_RcsC-like"/>
    <property type="match status" value="1"/>
</dbReference>
<dbReference type="PROSITE" id="PS50894">
    <property type="entry name" value="HPT"/>
    <property type="match status" value="1"/>
</dbReference>
<dbReference type="Pfam" id="PF01627">
    <property type="entry name" value="Hpt"/>
    <property type="match status" value="1"/>
</dbReference>
<evidence type="ECO:0000256" key="16">
    <source>
        <dbReference type="SAM" id="Coils"/>
    </source>
</evidence>
<dbReference type="SUPFAM" id="SSF55874">
    <property type="entry name" value="ATPase domain of HSP90 chaperone/DNA topoisomerase II/histidine kinase"/>
    <property type="match status" value="1"/>
</dbReference>
<dbReference type="Pfam" id="PF00072">
    <property type="entry name" value="Response_reg"/>
    <property type="match status" value="2"/>
</dbReference>
<dbReference type="Pfam" id="PF02518">
    <property type="entry name" value="HATPase_c"/>
    <property type="match status" value="1"/>
</dbReference>
<dbReference type="CDD" id="cd00082">
    <property type="entry name" value="HisKA"/>
    <property type="match status" value="1"/>
</dbReference>
<dbReference type="InterPro" id="IPR003594">
    <property type="entry name" value="HATPase_dom"/>
</dbReference>
<feature type="modified residue" description="4-aspartylphosphate" evidence="15">
    <location>
        <position position="837"/>
    </location>
</feature>
<dbReference type="KEGG" id="mmt:Metme_3424"/>
<evidence type="ECO:0000256" key="14">
    <source>
        <dbReference type="PROSITE-ProRule" id="PRU00110"/>
    </source>
</evidence>
<keyword evidence="8" id="KW-0547">Nucleotide-binding</keyword>
<dbReference type="InterPro" id="IPR003661">
    <property type="entry name" value="HisK_dim/P_dom"/>
</dbReference>
<dbReference type="FunFam" id="3.30.565.10:FF:000010">
    <property type="entry name" value="Sensor histidine kinase RcsC"/>
    <property type="match status" value="1"/>
</dbReference>
<sequence>MGPAMRIFSGKSKNPVSRLKSFVNQQQTKDFLLLFLPTALLVVAGTWALATARINAELATLMADEKTYVELSQGRLDQELAIPIRHLASLINEKPVRQIYEASGEYNPEPMQEAFLSLMSRNSDYDKVRWIDEQGYELIRVNNRQGRPYLVPKSQLQNKRDRYFFISAMQLDAGVIYISPLDLNMDNGQIEVPYKPTLRVASRVFDAAGNARGILIINIAARTMLNAFIGSAGPAANRLMLINADGYWLKNPDPADEWGFMFQRNITLGSRYPQAWEIISKQSKGQIRLADGLWTWSSVSPMPKFETSLSHKIYWRAITHIPSSRLVAMETPVWREKIIGAAIVLILVGFGLSRLIQAKAAKVQAEKDATLARSEAQAAHKLQEVQASFRMLFEANTNGLLVVNESGKITMTNPAFESMFGYAIDELRNQSVEVLIPEALRTQHAQMRAGYMRQPTKRAMGVRDLYGTRKDGSAFPIEIGLSPYWDNRQLFVLATITDISERKRAQDEIVRINEALEQRVEERTAELLAAQREAERLASVKGNFLANMSHEIRTPMNAILGLAYLLEKAPIDAEALDLVKKIRIAGRSLLSIINDILDFSKIESGRLEIEHAPFRLTDVLDNVATLMSAVEYKTDVELAMGPAPKGMKFLRGDALRLEQVMVNLTSNALKFTEHGSVTLTVEQAPSRNGQAYLRFSVKDTGKGIATDKQTEIFNAFSQEDSSTTRRFGGTGLGLSICRHLVELMGGEIGVDSELGKGSEFWFIVPVELVESQDYMVPAMAFQNVLIADDHPATREMLAATVRSLGWNPDVVSSGEEAIQRVKERAQNNKLPDLLLLDWRMQGMDGLSAGQAIQDYLGDIPNAPLIIMATAHDRDALSREPGSSVAHAILNKPITASALYNAVYESKRLLNGTAKTAGIATGPDEKRLHRARILVVDDSEINREMARRILESEGAIVQLANDGQDAVSWLEANAERIDVVLMDIQMPLMDGYEATRQIRETLKLTLLPIVALTAGAFKNQQTAALEAGMNGFIAKPFDVDDLVSLLRQYLPVTPEASAQPITTDATDATDITQTPTLDFERGLHNWGDAATYIKYLRKFADAHCRDGNELGSLILRGALQEALALSHKLKGTAGNLALMRVWKLAEDLERTLLEGGDSSGQTPVLQTALDDAAQAIAPLIDENTADDPINQGTVDRNAVHQLLRELLQALDQDNPDAAEPVLLALEQVLPAQLLKPIRELLDNFDFRAAEQQTRILMQQLNSNLQEI</sequence>
<keyword evidence="16" id="KW-0175">Coiled coil</keyword>
<feature type="modified residue" description="Phosphohistidine" evidence="14">
    <location>
        <position position="1126"/>
    </location>
</feature>
<feature type="domain" description="Response regulatory" evidence="18">
    <location>
        <begin position="931"/>
        <end position="1049"/>
    </location>
</feature>
<dbReference type="Gene3D" id="1.10.287.130">
    <property type="match status" value="1"/>
</dbReference>
<feature type="modified residue" description="4-aspartylphosphate" evidence="15">
    <location>
        <position position="982"/>
    </location>
</feature>
<dbReference type="InterPro" id="IPR000700">
    <property type="entry name" value="PAS-assoc_C"/>
</dbReference>
<dbReference type="InterPro" id="IPR013767">
    <property type="entry name" value="PAS_fold"/>
</dbReference>
<evidence type="ECO:0000256" key="8">
    <source>
        <dbReference type="ARBA" id="ARBA00022741"/>
    </source>
</evidence>
<dbReference type="SUPFAM" id="SSF103190">
    <property type="entry name" value="Sensory domain-like"/>
    <property type="match status" value="2"/>
</dbReference>
<dbReference type="InterPro" id="IPR036641">
    <property type="entry name" value="HPT_dom_sf"/>
</dbReference>